<evidence type="ECO:0000313" key="3">
    <source>
        <dbReference type="EMBL" id="KAF6143497.1"/>
    </source>
</evidence>
<keyword evidence="1" id="KW-1133">Transmembrane helix</keyword>
<keyword evidence="1" id="KW-0472">Membrane</keyword>
<dbReference type="PANTHER" id="PTHR47764">
    <property type="entry name" value="UBIQUITIN-LIKE-SPECIFIC PROTEASE 2B-RELATED"/>
    <property type="match status" value="1"/>
</dbReference>
<evidence type="ECO:0000313" key="4">
    <source>
        <dbReference type="Proteomes" id="UP000541444"/>
    </source>
</evidence>
<comment type="caution">
    <text evidence="3">The sequence shown here is derived from an EMBL/GenBank/DDBJ whole genome shotgun (WGS) entry which is preliminary data.</text>
</comment>
<gene>
    <name evidence="3" type="ORF">GIB67_029666</name>
</gene>
<accession>A0A7J7LLH4</accession>
<reference evidence="3 4" key="1">
    <citation type="journal article" date="2020" name="IScience">
        <title>Genome Sequencing of the Endangered Kingdonia uniflora (Circaeasteraceae, Ranunculales) Reveals Potential Mechanisms of Evolutionary Specialization.</title>
        <authorList>
            <person name="Sun Y."/>
            <person name="Deng T."/>
            <person name="Zhang A."/>
            <person name="Moore M.J."/>
            <person name="Landis J.B."/>
            <person name="Lin N."/>
            <person name="Zhang H."/>
            <person name="Zhang X."/>
            <person name="Huang J."/>
            <person name="Zhang X."/>
            <person name="Sun H."/>
            <person name="Wang H."/>
        </authorList>
    </citation>
    <scope>NUCLEOTIDE SEQUENCE [LARGE SCALE GENOMIC DNA]</scope>
    <source>
        <strain evidence="3">TB1705</strain>
        <tissue evidence="3">Leaf</tissue>
    </source>
</reference>
<organism evidence="3 4">
    <name type="scientific">Kingdonia uniflora</name>
    <dbReference type="NCBI Taxonomy" id="39325"/>
    <lineage>
        <taxon>Eukaryota</taxon>
        <taxon>Viridiplantae</taxon>
        <taxon>Streptophyta</taxon>
        <taxon>Embryophyta</taxon>
        <taxon>Tracheophyta</taxon>
        <taxon>Spermatophyta</taxon>
        <taxon>Magnoliopsida</taxon>
        <taxon>Ranunculales</taxon>
        <taxon>Circaeasteraceae</taxon>
        <taxon>Kingdonia</taxon>
    </lineage>
</organism>
<sequence>MKGTNREGIDVYDFVDDAETEQCTTVYSRRFLNPNKVKEISPLDKYKFLEVCSHKCLKFFYIAQSYRNLDANFQLHGILSLVSRGTSASDEEIRNGECVEVDAGDSDHKHKIHDPTLGSSKEDCAATIVISGLDELPFEKRSPIKLKNNDPSECLIVNSLAMDALSLGVPSTQSKQLNCANPDLSSDNDSVDVISDNESAEQSSSSTFSSDIKENQGSIEDSAFEHLSRGWEREEVNMAIDINPDYLIYKDRYCTDSSLTFCCGSVKLEGTNSYDGKESFSFEWPIDEITSVESLWFIRVGSTFFRMMSNVLLCALLSVLYNFTKNQNEKLLTQIMF</sequence>
<dbReference type="EMBL" id="JACGCM010002205">
    <property type="protein sequence ID" value="KAF6143497.1"/>
    <property type="molecule type" value="Genomic_DNA"/>
</dbReference>
<keyword evidence="1" id="KW-0812">Transmembrane</keyword>
<dbReference type="Proteomes" id="UP000541444">
    <property type="component" value="Unassembled WGS sequence"/>
</dbReference>
<evidence type="ECO:0000259" key="2">
    <source>
        <dbReference type="Pfam" id="PF25352"/>
    </source>
</evidence>
<dbReference type="AlphaFoldDB" id="A0A7J7LLH4"/>
<dbReference type="Pfam" id="PF25352">
    <property type="entry name" value="PH_ULP"/>
    <property type="match status" value="1"/>
</dbReference>
<feature type="transmembrane region" description="Helical" evidence="1">
    <location>
        <begin position="304"/>
        <end position="323"/>
    </location>
</feature>
<dbReference type="PANTHER" id="PTHR47764:SF2">
    <property type="entry name" value="UBIQUITIN-LIKE PROTEASE FAMILY PROFILE DOMAIN-CONTAINING PROTEIN"/>
    <property type="match status" value="1"/>
</dbReference>
<dbReference type="InterPro" id="IPR057375">
    <property type="entry name" value="ULP2A/B_PH"/>
</dbReference>
<evidence type="ECO:0000256" key="1">
    <source>
        <dbReference type="SAM" id="Phobius"/>
    </source>
</evidence>
<dbReference type="OrthoDB" id="442460at2759"/>
<name>A0A7J7LLH4_9MAGN</name>
<keyword evidence="4" id="KW-1185">Reference proteome</keyword>
<feature type="domain" description="Probable ubiquitin-like-specific protease 2A/B PH" evidence="2">
    <location>
        <begin position="239"/>
        <end position="306"/>
    </location>
</feature>
<proteinExistence type="predicted"/>
<protein>
    <recommendedName>
        <fullName evidence="2">Probable ubiquitin-like-specific protease 2A/B PH domain-containing protein</fullName>
    </recommendedName>
</protein>